<organism evidence="1 2">
    <name type="scientific">Actinomycetospora termitidis</name>
    <dbReference type="NCBI Taxonomy" id="3053470"/>
    <lineage>
        <taxon>Bacteria</taxon>
        <taxon>Bacillati</taxon>
        <taxon>Actinomycetota</taxon>
        <taxon>Actinomycetes</taxon>
        <taxon>Pseudonocardiales</taxon>
        <taxon>Pseudonocardiaceae</taxon>
        <taxon>Actinomycetospora</taxon>
    </lineage>
</organism>
<gene>
    <name evidence="1" type="ORF">QRT03_03240</name>
</gene>
<evidence type="ECO:0000313" key="1">
    <source>
        <dbReference type="EMBL" id="MDL5154958.1"/>
    </source>
</evidence>
<evidence type="ECO:0008006" key="3">
    <source>
        <dbReference type="Google" id="ProtNLM"/>
    </source>
</evidence>
<protein>
    <recommendedName>
        <fullName evidence="3">Tetratricopeptide repeat protein</fullName>
    </recommendedName>
</protein>
<keyword evidence="2" id="KW-1185">Reference proteome</keyword>
<reference evidence="1 2" key="1">
    <citation type="submission" date="2023-06" db="EMBL/GenBank/DDBJ databases">
        <title>Actinomycetospora Odt1-22.</title>
        <authorList>
            <person name="Supong K."/>
        </authorList>
    </citation>
    <scope>NUCLEOTIDE SEQUENCE [LARGE SCALE GENOMIC DNA]</scope>
    <source>
        <strain evidence="1 2">Odt1-22</strain>
    </source>
</reference>
<dbReference type="Proteomes" id="UP001231924">
    <property type="component" value="Unassembled WGS sequence"/>
</dbReference>
<comment type="caution">
    <text evidence="1">The sequence shown here is derived from an EMBL/GenBank/DDBJ whole genome shotgun (WGS) entry which is preliminary data.</text>
</comment>
<proteinExistence type="predicted"/>
<evidence type="ECO:0000313" key="2">
    <source>
        <dbReference type="Proteomes" id="UP001231924"/>
    </source>
</evidence>
<accession>A0ABT7M2R3</accession>
<name>A0ABT7M2R3_9PSEU</name>
<dbReference type="EMBL" id="JASVWF010000001">
    <property type="protein sequence ID" value="MDL5154958.1"/>
    <property type="molecule type" value="Genomic_DNA"/>
</dbReference>
<dbReference type="RefSeq" id="WP_286051041.1">
    <property type="nucleotide sequence ID" value="NZ_JASVWF010000001.1"/>
</dbReference>
<sequence length="152" mass="16663">MDVMAEVGAAVEQGRAGEAAEARRRLTQLWHDPAAQADPFRRCALAHYAADLEEDVLDEIRWDLRALDAADAIPPDHGTPVDVAAMYPSLHLNLGDAYLRARDLPSAVHHLERARAAVGALPDDGYGRMIRGGIDGLAERVADEHARQGRRW</sequence>